<feature type="compositionally biased region" description="Acidic residues" evidence="1">
    <location>
        <begin position="74"/>
        <end position="90"/>
    </location>
</feature>
<feature type="signal peptide" evidence="2">
    <location>
        <begin position="1"/>
        <end position="26"/>
    </location>
</feature>
<evidence type="ECO:0000256" key="2">
    <source>
        <dbReference type="SAM" id="SignalP"/>
    </source>
</evidence>
<comment type="caution">
    <text evidence="3">The sequence shown here is derived from an EMBL/GenBank/DDBJ whole genome shotgun (WGS) entry which is preliminary data.</text>
</comment>
<feature type="compositionally biased region" description="Basic and acidic residues" evidence="1">
    <location>
        <begin position="59"/>
        <end position="73"/>
    </location>
</feature>
<protein>
    <submittedName>
        <fullName evidence="3">Uncharacterized protein</fullName>
    </submittedName>
</protein>
<accession>A0ABQ7B6C5</accession>
<reference evidence="3 4" key="1">
    <citation type="journal article" date="2020" name="BMC Genomics">
        <title>Intraspecific diversification of the crop wild relative Brassica cretica Lam. using demographic model selection.</title>
        <authorList>
            <person name="Kioukis A."/>
            <person name="Michalopoulou V.A."/>
            <person name="Briers L."/>
            <person name="Pirintsos S."/>
            <person name="Studholme D.J."/>
            <person name="Pavlidis P."/>
            <person name="Sarris P.F."/>
        </authorList>
    </citation>
    <scope>NUCLEOTIDE SEQUENCE [LARGE SCALE GENOMIC DNA]</scope>
    <source>
        <strain evidence="4">cv. PFS-1207/04</strain>
    </source>
</reference>
<dbReference type="EMBL" id="QGKV02001507">
    <property type="protein sequence ID" value="KAF3527912.1"/>
    <property type="molecule type" value="Genomic_DNA"/>
</dbReference>
<proteinExistence type="predicted"/>
<name>A0ABQ7B6C5_BRACR</name>
<evidence type="ECO:0000256" key="1">
    <source>
        <dbReference type="SAM" id="MobiDB-lite"/>
    </source>
</evidence>
<keyword evidence="2" id="KW-0732">Signal</keyword>
<evidence type="ECO:0000313" key="3">
    <source>
        <dbReference type="EMBL" id="KAF3527912.1"/>
    </source>
</evidence>
<gene>
    <name evidence="3" type="ORF">DY000_02041914</name>
</gene>
<keyword evidence="4" id="KW-1185">Reference proteome</keyword>
<sequence>MGKKSTTKVIFFFSFWVGAAPAAIKATKPLKKCKREPEDDLDTKVNLKKQKKDLVAAVQKEKAEKKVPKKVESSDESDSSDSEEEEKVYY</sequence>
<evidence type="ECO:0000313" key="4">
    <source>
        <dbReference type="Proteomes" id="UP000266723"/>
    </source>
</evidence>
<dbReference type="Proteomes" id="UP000266723">
    <property type="component" value="Unassembled WGS sequence"/>
</dbReference>
<organism evidence="3 4">
    <name type="scientific">Brassica cretica</name>
    <name type="common">Mustard</name>
    <dbReference type="NCBI Taxonomy" id="69181"/>
    <lineage>
        <taxon>Eukaryota</taxon>
        <taxon>Viridiplantae</taxon>
        <taxon>Streptophyta</taxon>
        <taxon>Embryophyta</taxon>
        <taxon>Tracheophyta</taxon>
        <taxon>Spermatophyta</taxon>
        <taxon>Magnoliopsida</taxon>
        <taxon>eudicotyledons</taxon>
        <taxon>Gunneridae</taxon>
        <taxon>Pentapetalae</taxon>
        <taxon>rosids</taxon>
        <taxon>malvids</taxon>
        <taxon>Brassicales</taxon>
        <taxon>Brassicaceae</taxon>
        <taxon>Brassiceae</taxon>
        <taxon>Brassica</taxon>
    </lineage>
</organism>
<feature type="chain" id="PRO_5045670438" evidence="2">
    <location>
        <begin position="27"/>
        <end position="90"/>
    </location>
</feature>
<feature type="region of interest" description="Disordered" evidence="1">
    <location>
        <begin position="58"/>
        <end position="90"/>
    </location>
</feature>